<gene>
    <name evidence="1" type="ORF">ASD8599_02483</name>
</gene>
<dbReference type="RefSeq" id="WP_108828780.1">
    <property type="nucleotide sequence ID" value="NZ_OMOR01000001.1"/>
</dbReference>
<organism evidence="1 2">
    <name type="scientific">Ascidiaceihabitans donghaensis</name>
    <dbReference type="NCBI Taxonomy" id="1510460"/>
    <lineage>
        <taxon>Bacteria</taxon>
        <taxon>Pseudomonadati</taxon>
        <taxon>Pseudomonadota</taxon>
        <taxon>Alphaproteobacteria</taxon>
        <taxon>Rhodobacterales</taxon>
        <taxon>Paracoccaceae</taxon>
        <taxon>Ascidiaceihabitans</taxon>
    </lineage>
</organism>
<reference evidence="1 2" key="1">
    <citation type="submission" date="2018-03" db="EMBL/GenBank/DDBJ databases">
        <authorList>
            <person name="Keele B.F."/>
        </authorList>
    </citation>
    <scope>NUCLEOTIDE SEQUENCE [LARGE SCALE GENOMIC DNA]</scope>
    <source>
        <strain evidence="1 2">CECT 8599</strain>
    </source>
</reference>
<dbReference type="EMBL" id="OMOR01000001">
    <property type="protein sequence ID" value="SPH21732.1"/>
    <property type="molecule type" value="Genomic_DNA"/>
</dbReference>
<name>A0A2R8BF52_9RHOB</name>
<accession>A0A2R8BF52</accession>
<evidence type="ECO:0000313" key="2">
    <source>
        <dbReference type="Proteomes" id="UP000244880"/>
    </source>
</evidence>
<sequence>MNGTSFICAVVAFGVVTGAVSASERPAPEYYLDALIDTTTAQQLALACPTLSVNLPRVAQATGDVIARLEEDGFTMTAEQTGMEDATDALASRQDAFVTKYGLQNPSADAVCAAGRAEIQEGTVMGSYLIEVSG</sequence>
<dbReference type="AlphaFoldDB" id="A0A2R8BF52"/>
<protein>
    <submittedName>
        <fullName evidence="1">Uncharacterized protein</fullName>
    </submittedName>
</protein>
<dbReference type="OrthoDB" id="7859048at2"/>
<dbReference type="Pfam" id="PF17267">
    <property type="entry name" value="DUF5333"/>
    <property type="match status" value="1"/>
</dbReference>
<evidence type="ECO:0000313" key="1">
    <source>
        <dbReference type="EMBL" id="SPH21732.1"/>
    </source>
</evidence>
<dbReference type="InterPro" id="IPR020349">
    <property type="entry name" value="Uncharacterised_14.7kDa"/>
</dbReference>
<proteinExistence type="predicted"/>
<dbReference type="Proteomes" id="UP000244880">
    <property type="component" value="Unassembled WGS sequence"/>
</dbReference>
<keyword evidence="2" id="KW-1185">Reference proteome</keyword>